<accession>A0A6B2L767</accession>
<dbReference type="PANTHER" id="PTHR14052:SF0">
    <property type="entry name" value="ORIGIN RECOGNITION COMPLEX SUBUNIT 2"/>
    <property type="match status" value="1"/>
</dbReference>
<evidence type="ECO:0000256" key="1">
    <source>
        <dbReference type="RuleBase" id="RU368084"/>
    </source>
</evidence>
<name>A0A6B2L767_9EUKA</name>
<keyword evidence="1" id="KW-0235">DNA replication</keyword>
<dbReference type="GO" id="GO:0006260">
    <property type="term" value="P:DNA replication"/>
    <property type="evidence" value="ECO:0007669"/>
    <property type="project" value="UniProtKB-UniRule"/>
</dbReference>
<comment type="subunit">
    <text evidence="1">Component of the origin recognition complex (ORC).</text>
</comment>
<comment type="function">
    <text evidence="1">Component of the origin recognition complex (ORC) that binds origins of replication. DNA-binding is ATP-dependent. ORC is required to assemble the pre-replication complex necessary to initiate DNA replication.</text>
</comment>
<dbReference type="Pfam" id="PF04084">
    <property type="entry name" value="RecA-like_ORC2"/>
    <property type="match status" value="1"/>
</dbReference>
<dbReference type="PANTHER" id="PTHR14052">
    <property type="entry name" value="ORIGIN RECOGNITION COMPLEX SUBUNIT 2"/>
    <property type="match status" value="1"/>
</dbReference>
<feature type="domain" description="Origin recognition complex subunit 2 RecA-like" evidence="2">
    <location>
        <begin position="1"/>
        <end position="127"/>
    </location>
</feature>
<sequence length="258" mass="29693">MFYGIGSKYKLLEDFAESSFEDGVYFVVNGWEERVNLTDLLKNLIQGFEDNVPSQNLCDRVCEGFENKEAPEAVYIVIHGIDSKAMQTENNTSILNRLVNTPNLHIIASVDKFLTPFMWSENKKWIWYEVNTYCKFLKEANSLEHEIFSKHKSQARLEIGAESVLNAVPANARKIFCLFVETILERDQRSIRQREFCELAAKKFFTTSLQTMKVLMSEFISHGLINEKEEKIGGTSIYTTTLDDTVLAALLKKFKDEN</sequence>
<evidence type="ECO:0000259" key="2">
    <source>
        <dbReference type="Pfam" id="PF04084"/>
    </source>
</evidence>
<comment type="similarity">
    <text evidence="1">Belongs to the ORC2 family.</text>
</comment>
<reference evidence="3" key="1">
    <citation type="journal article" date="2020" name="J. Eukaryot. Microbiol.">
        <title>De novo Sequencing, Assembly and Annotation of the Transcriptome for the Free-Living Testate Amoeba Arcella intermedia.</title>
        <authorList>
            <person name="Ribeiro G.M."/>
            <person name="Porfirio-Sousa A.L."/>
            <person name="Maurer-Alcala X.X."/>
            <person name="Katz L.A."/>
            <person name="Lahr D.J.G."/>
        </authorList>
    </citation>
    <scope>NUCLEOTIDE SEQUENCE</scope>
</reference>
<dbReference type="GO" id="GO:0003688">
    <property type="term" value="F:DNA replication origin binding"/>
    <property type="evidence" value="ECO:0007669"/>
    <property type="project" value="UniProtKB-UniRule"/>
</dbReference>
<dbReference type="AlphaFoldDB" id="A0A6B2L767"/>
<protein>
    <recommendedName>
        <fullName evidence="1">Origin recognition complex subunit 2</fullName>
    </recommendedName>
</protein>
<keyword evidence="1" id="KW-0539">Nucleus</keyword>
<proteinExistence type="inferred from homology"/>
<organism evidence="3">
    <name type="scientific">Arcella intermedia</name>
    <dbReference type="NCBI Taxonomy" id="1963864"/>
    <lineage>
        <taxon>Eukaryota</taxon>
        <taxon>Amoebozoa</taxon>
        <taxon>Tubulinea</taxon>
        <taxon>Elardia</taxon>
        <taxon>Arcellinida</taxon>
        <taxon>Sphaerothecina</taxon>
        <taxon>Arcellidae</taxon>
        <taxon>Arcella</taxon>
    </lineage>
</organism>
<dbReference type="EMBL" id="GIBP01003883">
    <property type="protein sequence ID" value="NDV32852.1"/>
    <property type="molecule type" value="Transcribed_RNA"/>
</dbReference>
<dbReference type="InterPro" id="IPR056772">
    <property type="entry name" value="RecA-like_ORC2"/>
</dbReference>
<dbReference type="InterPro" id="IPR007220">
    <property type="entry name" value="ORC2"/>
</dbReference>
<evidence type="ECO:0000313" key="3">
    <source>
        <dbReference type="EMBL" id="NDV32852.1"/>
    </source>
</evidence>
<dbReference type="GO" id="GO:0005664">
    <property type="term" value="C:nuclear origin of replication recognition complex"/>
    <property type="evidence" value="ECO:0007669"/>
    <property type="project" value="UniProtKB-UniRule"/>
</dbReference>
<comment type="subcellular location">
    <subcellularLocation>
        <location evidence="1">Nucleus</location>
    </subcellularLocation>
</comment>